<dbReference type="HOGENOM" id="CLU_075165_3_0_1"/>
<keyword evidence="4" id="KW-0732">Signal</keyword>
<evidence type="ECO:0000313" key="5">
    <source>
        <dbReference type="EMBL" id="EAT32786.1"/>
    </source>
</evidence>
<dbReference type="PANTHER" id="PTHR12236">
    <property type="entry name" value="STRUCTURAL CONTITUENT OF CUTICLE"/>
    <property type="match status" value="1"/>
</dbReference>
<dbReference type="PROSITE" id="PS51155">
    <property type="entry name" value="CHIT_BIND_RR_2"/>
    <property type="match status" value="1"/>
</dbReference>
<evidence type="ECO:0000256" key="3">
    <source>
        <dbReference type="SAM" id="MobiDB-lite"/>
    </source>
</evidence>
<dbReference type="EMBL" id="CH478562">
    <property type="protein sequence ID" value="EAT32786.1"/>
    <property type="molecule type" value="Genomic_DNA"/>
</dbReference>
<reference evidence="5" key="1">
    <citation type="submission" date="2005-10" db="EMBL/GenBank/DDBJ databases">
        <authorList>
            <person name="Loftus B.J."/>
            <person name="Nene V.M."/>
            <person name="Hannick L.I."/>
            <person name="Bidwell S."/>
            <person name="Haas B."/>
            <person name="Amedeo P."/>
            <person name="Orvis J."/>
            <person name="Wortman J.R."/>
            <person name="White O.R."/>
            <person name="Salzberg S."/>
            <person name="Shumway M."/>
            <person name="Koo H."/>
            <person name="Zhao Y."/>
            <person name="Holmes M."/>
            <person name="Miller J."/>
            <person name="Schatz M."/>
            <person name="Pop M."/>
            <person name="Pai G."/>
            <person name="Utterback T."/>
            <person name="Rogers Y.-H."/>
            <person name="Kravitz S."/>
            <person name="Fraser C.M."/>
        </authorList>
    </citation>
    <scope>NUCLEOTIDE SEQUENCE</scope>
    <source>
        <strain evidence="5">Liverpool</strain>
    </source>
</reference>
<dbReference type="Proteomes" id="UP000682892">
    <property type="component" value="Unassembled WGS sequence"/>
</dbReference>
<dbReference type="InterPro" id="IPR000618">
    <property type="entry name" value="Insect_cuticle"/>
</dbReference>
<reference evidence="5" key="2">
    <citation type="journal article" date="2007" name="Science">
        <title>Genome sequence of Aedes aegypti, a major arbovirus vector.</title>
        <authorList>
            <person name="Nene V."/>
            <person name="Wortman J.R."/>
            <person name="Lawson D."/>
            <person name="Haas B."/>
            <person name="Kodira C."/>
            <person name="Tu Z.J."/>
            <person name="Loftus B."/>
            <person name="Xi Z."/>
            <person name="Megy K."/>
            <person name="Grabherr M."/>
            <person name="Ren Q."/>
            <person name="Zdobnov E.M."/>
            <person name="Lobo N.F."/>
            <person name="Campbell K.S."/>
            <person name="Brown S.E."/>
            <person name="Bonaldo M.F."/>
            <person name="Zhu J."/>
            <person name="Sinkins S.P."/>
            <person name="Hogenkamp D.G."/>
            <person name="Amedeo P."/>
            <person name="Arensburger P."/>
            <person name="Atkinson P.W."/>
            <person name="Bidwell S."/>
            <person name="Biedler J."/>
            <person name="Birney E."/>
            <person name="Bruggner R.V."/>
            <person name="Costas J."/>
            <person name="Coy M.R."/>
            <person name="Crabtree J."/>
            <person name="Crawford M."/>
            <person name="Debruyn B."/>
            <person name="Decaprio D."/>
            <person name="Eiglmeier K."/>
            <person name="Eisenstadt E."/>
            <person name="El-Dorry H."/>
            <person name="Gelbart W.M."/>
            <person name="Gomes S.L."/>
            <person name="Hammond M."/>
            <person name="Hannick L.I."/>
            <person name="Hogan J.R."/>
            <person name="Holmes M.H."/>
            <person name="Jaffe D."/>
            <person name="Johnston J.S."/>
            <person name="Kennedy R.C."/>
            <person name="Koo H."/>
            <person name="Kravitz S."/>
            <person name="Kriventseva E.V."/>
            <person name="Kulp D."/>
            <person name="Labutti K."/>
            <person name="Lee E."/>
            <person name="Li S."/>
            <person name="Lovin D.D."/>
            <person name="Mao C."/>
            <person name="Mauceli E."/>
            <person name="Menck C.F."/>
            <person name="Miller J.R."/>
            <person name="Montgomery P."/>
            <person name="Mori A."/>
            <person name="Nascimento A.L."/>
            <person name="Naveira H.F."/>
            <person name="Nusbaum C."/>
            <person name="O'leary S."/>
            <person name="Orvis J."/>
            <person name="Pertea M."/>
            <person name="Quesneville H."/>
            <person name="Reidenbach K.R."/>
            <person name="Rogers Y.H."/>
            <person name="Roth C.W."/>
            <person name="Schneider J.R."/>
            <person name="Schatz M."/>
            <person name="Shumway M."/>
            <person name="Stanke M."/>
            <person name="Stinson E.O."/>
            <person name="Tubio J.M."/>
            <person name="Vanzee J.P."/>
            <person name="Verjovski-Almeida S."/>
            <person name="Werner D."/>
            <person name="White O."/>
            <person name="Wyder S."/>
            <person name="Zeng Q."/>
            <person name="Zhao Q."/>
            <person name="Zhao Y."/>
            <person name="Hill C.A."/>
            <person name="Raikhel A.S."/>
            <person name="Soares M.B."/>
            <person name="Knudson D.L."/>
            <person name="Lee N.H."/>
            <person name="Galagan J."/>
            <person name="Salzberg S.L."/>
            <person name="Paulsen I.T."/>
            <person name="Dimopoulos G."/>
            <person name="Collins F.H."/>
            <person name="Birren B."/>
            <person name="Fraser-Liggett C.M."/>
            <person name="Severson D.W."/>
        </authorList>
    </citation>
    <scope>NUCLEOTIDE SEQUENCE [LARGE SCALE GENOMIC DNA]</scope>
    <source>
        <strain evidence="5">Liverpool</strain>
    </source>
</reference>
<gene>
    <name evidence="5" type="ORF">AaeL_AAEL014983</name>
</gene>
<dbReference type="GO" id="GO:0005615">
    <property type="term" value="C:extracellular space"/>
    <property type="evidence" value="ECO:0007669"/>
    <property type="project" value="TreeGrafter"/>
</dbReference>
<dbReference type="PANTHER" id="PTHR12236:SF76">
    <property type="entry name" value="ADULT-SPECIFIC CUTICULAR PROTEIN ACP-20-LIKE PROTEIN"/>
    <property type="match status" value="1"/>
</dbReference>
<dbReference type="InterPro" id="IPR031311">
    <property type="entry name" value="CHIT_BIND_RR_consensus"/>
</dbReference>
<dbReference type="PROSITE" id="PS00233">
    <property type="entry name" value="CHIT_BIND_RR_1"/>
    <property type="match status" value="1"/>
</dbReference>
<dbReference type="eggNOG" id="ENOG502RWI2">
    <property type="taxonomic scope" value="Eukaryota"/>
</dbReference>
<dbReference type="GO" id="GO:0031012">
    <property type="term" value="C:extracellular matrix"/>
    <property type="evidence" value="ECO:0007669"/>
    <property type="project" value="TreeGrafter"/>
</dbReference>
<dbReference type="PhylomeDB" id="Q16EW8"/>
<dbReference type="InterPro" id="IPR051217">
    <property type="entry name" value="Insect_Cuticle_Struc_Prot"/>
</dbReference>
<organism evidence="5 6">
    <name type="scientific">Aedes aegypti</name>
    <name type="common">Yellowfever mosquito</name>
    <name type="synonym">Culex aegypti</name>
    <dbReference type="NCBI Taxonomy" id="7159"/>
    <lineage>
        <taxon>Eukaryota</taxon>
        <taxon>Metazoa</taxon>
        <taxon>Ecdysozoa</taxon>
        <taxon>Arthropoda</taxon>
        <taxon>Hexapoda</taxon>
        <taxon>Insecta</taxon>
        <taxon>Pterygota</taxon>
        <taxon>Neoptera</taxon>
        <taxon>Endopterygota</taxon>
        <taxon>Diptera</taxon>
        <taxon>Nematocera</taxon>
        <taxon>Culicoidea</taxon>
        <taxon>Culicidae</taxon>
        <taxon>Culicinae</taxon>
        <taxon>Aedini</taxon>
        <taxon>Aedes</taxon>
        <taxon>Stegomyia</taxon>
    </lineage>
</organism>
<feature type="signal peptide" evidence="4">
    <location>
        <begin position="1"/>
        <end position="18"/>
    </location>
</feature>
<evidence type="ECO:0000313" key="6">
    <source>
        <dbReference type="Proteomes" id="UP000682892"/>
    </source>
</evidence>
<evidence type="ECO:0000256" key="1">
    <source>
        <dbReference type="ARBA" id="ARBA00022460"/>
    </source>
</evidence>
<dbReference type="VEuPathDB" id="VectorBase:AAEL008986"/>
<dbReference type="Pfam" id="PF00379">
    <property type="entry name" value="Chitin_bind_4"/>
    <property type="match status" value="1"/>
</dbReference>
<evidence type="ECO:0000256" key="4">
    <source>
        <dbReference type="SAM" id="SignalP"/>
    </source>
</evidence>
<dbReference type="GO" id="GO:0042302">
    <property type="term" value="F:structural constituent of cuticle"/>
    <property type="evidence" value="ECO:0007669"/>
    <property type="project" value="UniProtKB-UniRule"/>
</dbReference>
<name>Q16EW8_AEDAE</name>
<feature type="compositionally biased region" description="Basic and acidic residues" evidence="3">
    <location>
        <begin position="170"/>
        <end position="183"/>
    </location>
</feature>
<dbReference type="AlphaFoldDB" id="Q16EW8"/>
<feature type="region of interest" description="Disordered" evidence="3">
    <location>
        <begin position="143"/>
        <end position="183"/>
    </location>
</feature>
<dbReference type="PRINTS" id="PR00947">
    <property type="entry name" value="CUTICLE"/>
</dbReference>
<accession>Q16EW8</accession>
<feature type="region of interest" description="Disordered" evidence="3">
    <location>
        <begin position="30"/>
        <end position="63"/>
    </location>
</feature>
<evidence type="ECO:0000256" key="2">
    <source>
        <dbReference type="PROSITE-ProRule" id="PRU00497"/>
    </source>
</evidence>
<dbReference type="OMA" id="QHAGHHD"/>
<sequence length="183" mass="21534">MLKVSCILVFVAITASSGYHLPAEHEYHVESKHAAPHYQQEEVQHETNAHDSHHDEDHHDDHPMYKFEYGVRDDHTGDHKTHWEHRDGDVVKGQYTLLDSDGTERIVEYTADPHHGFNAVVKKVAHRHQEHHAEPQYAPAAYDDHHHHQQQPQQHNEDHHTQHHYPAQYHGHEDSYSHQTKYE</sequence>
<reference evidence="5" key="3">
    <citation type="submission" date="2012-09" db="EMBL/GenBank/DDBJ databases">
        <authorList>
            <consortium name="VectorBase"/>
        </authorList>
    </citation>
    <scope>NUCLEOTIDE SEQUENCE</scope>
    <source>
        <strain evidence="5">Liverpool</strain>
    </source>
</reference>
<feature type="chain" id="PRO_5014306967" evidence="4">
    <location>
        <begin position="19"/>
        <end position="183"/>
    </location>
</feature>
<proteinExistence type="predicted"/>
<keyword evidence="1 2" id="KW-0193">Cuticle</keyword>
<dbReference type="PaxDb" id="7159-AAEL014983-PA"/>
<protein>
    <submittedName>
        <fullName evidence="5">AAEL014983-PA</fullName>
    </submittedName>
</protein>